<dbReference type="SUPFAM" id="SSF46689">
    <property type="entry name" value="Homeodomain-like"/>
    <property type="match status" value="1"/>
</dbReference>
<gene>
    <name evidence="5" type="ORF">FHS68_004383</name>
</gene>
<dbReference type="PROSITE" id="PS01124">
    <property type="entry name" value="HTH_ARAC_FAMILY_2"/>
    <property type="match status" value="1"/>
</dbReference>
<evidence type="ECO:0000256" key="2">
    <source>
        <dbReference type="ARBA" id="ARBA00023125"/>
    </source>
</evidence>
<dbReference type="PANTHER" id="PTHR43280:SF32">
    <property type="entry name" value="TRANSCRIPTIONAL REGULATORY PROTEIN"/>
    <property type="match status" value="1"/>
</dbReference>
<reference evidence="5 6" key="1">
    <citation type="submission" date="2020-03" db="EMBL/GenBank/DDBJ databases">
        <title>Genomic Encyclopedia of Type Strains, Phase IV (KMG-IV): sequencing the most valuable type-strain genomes for metagenomic binning, comparative biology and taxonomic classification.</title>
        <authorList>
            <person name="Goeker M."/>
        </authorList>
    </citation>
    <scope>NUCLEOTIDE SEQUENCE [LARGE SCALE GENOMIC DNA]</scope>
    <source>
        <strain evidence="5 6">DSM 102865</strain>
    </source>
</reference>
<dbReference type="InterPro" id="IPR009057">
    <property type="entry name" value="Homeodomain-like_sf"/>
</dbReference>
<evidence type="ECO:0000313" key="6">
    <source>
        <dbReference type="Proteomes" id="UP001179181"/>
    </source>
</evidence>
<dbReference type="Gene3D" id="1.10.10.60">
    <property type="entry name" value="Homeodomain-like"/>
    <property type="match status" value="1"/>
</dbReference>
<dbReference type="Proteomes" id="UP001179181">
    <property type="component" value="Unassembled WGS sequence"/>
</dbReference>
<dbReference type="PANTHER" id="PTHR43280">
    <property type="entry name" value="ARAC-FAMILY TRANSCRIPTIONAL REGULATOR"/>
    <property type="match status" value="1"/>
</dbReference>
<keyword evidence="1" id="KW-0805">Transcription regulation</keyword>
<dbReference type="InterPro" id="IPR018060">
    <property type="entry name" value="HTH_AraC"/>
</dbReference>
<sequence>MKRDNSTPFVINSISQQHQILAMPKPLHPLVSILKFEDFPQTMPEIDTKFVLGFYTVTIKKNCACKIKYGQSDFDFDEGVMSFFAPNQVFVPEDNPSLPGGGWLLSFHPDFIRNYSLEKKIKDYGFFHYAVSEALILSEREELMIENIFANIDQEYYLPIDNFSQDVMVAQLELLLTYSHRFYKRQFNIRRTIHSDLLSRMEVILSEYFNSDKYGSDKLPTVIDLAKKLNLSPKYLSDALRNLTGQSAQQHIHDKLIEKAKQILTTTNLSVSEIAYTLGFEYPQSFNRLFKNKTKVSPLEFRRLFN</sequence>
<keyword evidence="6" id="KW-1185">Reference proteome</keyword>
<dbReference type="RefSeq" id="WP_167274594.1">
    <property type="nucleotide sequence ID" value="NZ_JAASQJ010000004.1"/>
</dbReference>
<evidence type="ECO:0000259" key="4">
    <source>
        <dbReference type="PROSITE" id="PS01124"/>
    </source>
</evidence>
<evidence type="ECO:0000256" key="3">
    <source>
        <dbReference type="ARBA" id="ARBA00023163"/>
    </source>
</evidence>
<proteinExistence type="predicted"/>
<comment type="caution">
    <text evidence="5">The sequence shown here is derived from an EMBL/GenBank/DDBJ whole genome shotgun (WGS) entry which is preliminary data.</text>
</comment>
<evidence type="ECO:0000313" key="5">
    <source>
        <dbReference type="EMBL" id="NIJ55196.1"/>
    </source>
</evidence>
<feature type="domain" description="HTH araC/xylS-type" evidence="4">
    <location>
        <begin position="199"/>
        <end position="304"/>
    </location>
</feature>
<protein>
    <submittedName>
        <fullName evidence="5">AraC-like DNA-binding protein</fullName>
    </submittedName>
</protein>
<accession>A0ABX0UQD7</accession>
<dbReference type="EMBL" id="JAASQJ010000004">
    <property type="protein sequence ID" value="NIJ55196.1"/>
    <property type="molecule type" value="Genomic_DNA"/>
</dbReference>
<evidence type="ECO:0000256" key="1">
    <source>
        <dbReference type="ARBA" id="ARBA00023015"/>
    </source>
</evidence>
<keyword evidence="2" id="KW-0238">DNA-binding</keyword>
<organism evidence="5 6">
    <name type="scientific">Dyadobacter arcticus</name>
    <dbReference type="NCBI Taxonomy" id="1078754"/>
    <lineage>
        <taxon>Bacteria</taxon>
        <taxon>Pseudomonadati</taxon>
        <taxon>Bacteroidota</taxon>
        <taxon>Cytophagia</taxon>
        <taxon>Cytophagales</taxon>
        <taxon>Spirosomataceae</taxon>
        <taxon>Dyadobacter</taxon>
    </lineage>
</organism>
<keyword evidence="3" id="KW-0804">Transcription</keyword>
<dbReference type="SMART" id="SM00342">
    <property type="entry name" value="HTH_ARAC"/>
    <property type="match status" value="1"/>
</dbReference>
<dbReference type="Pfam" id="PF12833">
    <property type="entry name" value="HTH_18"/>
    <property type="match status" value="1"/>
</dbReference>
<name>A0ABX0UQD7_9BACT</name>